<protein>
    <submittedName>
        <fullName evidence="11">Mevalonate kinase</fullName>
    </submittedName>
</protein>
<dbReference type="PRINTS" id="PR00960">
    <property type="entry name" value="LMBPPROTEIN"/>
</dbReference>
<proteinExistence type="predicted"/>
<keyword evidence="12" id="KW-1185">Reference proteome</keyword>
<dbReference type="SUPFAM" id="SSF55060">
    <property type="entry name" value="GHMP Kinase, C-terminal domain"/>
    <property type="match status" value="1"/>
</dbReference>
<dbReference type="EMBL" id="FONY01000005">
    <property type="protein sequence ID" value="SFE69295.1"/>
    <property type="molecule type" value="Genomic_DNA"/>
</dbReference>
<dbReference type="InterPro" id="IPR006205">
    <property type="entry name" value="Mev_gal_kin"/>
</dbReference>
<evidence type="ECO:0000256" key="8">
    <source>
        <dbReference type="ARBA" id="ARBA00023098"/>
    </source>
</evidence>
<keyword evidence="1" id="KW-0963">Cytoplasm</keyword>
<evidence type="ECO:0000256" key="3">
    <source>
        <dbReference type="ARBA" id="ARBA00022679"/>
    </source>
</evidence>
<keyword evidence="5 11" id="KW-0418">Kinase</keyword>
<dbReference type="InterPro" id="IPR020568">
    <property type="entry name" value="Ribosomal_Su5_D2-typ_SF"/>
</dbReference>
<dbReference type="GO" id="GO:0005829">
    <property type="term" value="C:cytosol"/>
    <property type="evidence" value="ECO:0007669"/>
    <property type="project" value="TreeGrafter"/>
</dbReference>
<evidence type="ECO:0000256" key="2">
    <source>
        <dbReference type="ARBA" id="ARBA00022516"/>
    </source>
</evidence>
<dbReference type="GO" id="GO:0005524">
    <property type="term" value="F:ATP binding"/>
    <property type="evidence" value="ECO:0007669"/>
    <property type="project" value="UniProtKB-KW"/>
</dbReference>
<keyword evidence="2" id="KW-0444">Lipid biosynthesis</keyword>
<evidence type="ECO:0000256" key="5">
    <source>
        <dbReference type="ARBA" id="ARBA00022777"/>
    </source>
</evidence>
<dbReference type="RefSeq" id="WP_245763972.1">
    <property type="nucleotide sequence ID" value="NZ_FONY01000005.1"/>
</dbReference>
<organism evidence="11 12">
    <name type="scientific">Thermoflexibacter ruber</name>
    <dbReference type="NCBI Taxonomy" id="1003"/>
    <lineage>
        <taxon>Bacteria</taxon>
        <taxon>Pseudomonadati</taxon>
        <taxon>Bacteroidota</taxon>
        <taxon>Cytophagia</taxon>
        <taxon>Cytophagales</taxon>
        <taxon>Thermoflexibacteraceae</taxon>
        <taxon>Thermoflexibacter</taxon>
    </lineage>
</organism>
<evidence type="ECO:0000256" key="6">
    <source>
        <dbReference type="ARBA" id="ARBA00022840"/>
    </source>
</evidence>
<evidence type="ECO:0000259" key="10">
    <source>
        <dbReference type="Pfam" id="PF00288"/>
    </source>
</evidence>
<evidence type="ECO:0000313" key="11">
    <source>
        <dbReference type="EMBL" id="SFE69295.1"/>
    </source>
</evidence>
<keyword evidence="6" id="KW-0067">ATP-binding</keyword>
<keyword evidence="4" id="KW-0547">Nucleotide-binding</keyword>
<keyword evidence="3" id="KW-0808">Transferase</keyword>
<dbReference type="Gene3D" id="3.30.230.10">
    <property type="match status" value="1"/>
</dbReference>
<dbReference type="InterPro" id="IPR036554">
    <property type="entry name" value="GHMP_kinase_C_sf"/>
</dbReference>
<dbReference type="Pfam" id="PF00288">
    <property type="entry name" value="GHMP_kinases_N"/>
    <property type="match status" value="1"/>
</dbReference>
<keyword evidence="8" id="KW-0443">Lipid metabolism</keyword>
<dbReference type="PANTHER" id="PTHR43290">
    <property type="entry name" value="MEVALONATE KINASE"/>
    <property type="match status" value="1"/>
</dbReference>
<accession>A0A1I2CMD6</accession>
<sequence>MIESPFFYSKILLFGEYSIILHSMGLAVPYHLFGGRLVLKHITDSSRRIQQSNRELKAFCEYIEYKTQQNQIDVDFDFTSLEFDIAQGLYFQSNIPQGFGVGSSGALTAALYERYVYDKIDRSGILTNEDILKLKLIFGQMESHFHGSSSGVDPLICYLNQPLLIKSKTSIEAVKIPEFNGVKYEKEMGAIFLLNTNRPRKTEPLVNLFLEKCKQEDFKNLCKNELMVYNNNCIHYFLSGDFKNLLIELKKVSKFQFEHFQPMIPPLYRQIWQYGLESDKYYLKLCGAGGGGFILGFTPHFNSIRTALADYQLRVVYKL</sequence>
<evidence type="ECO:0000256" key="1">
    <source>
        <dbReference type="ARBA" id="ARBA00022490"/>
    </source>
</evidence>
<evidence type="ECO:0000256" key="7">
    <source>
        <dbReference type="ARBA" id="ARBA00022842"/>
    </source>
</evidence>
<dbReference type="SUPFAM" id="SSF54211">
    <property type="entry name" value="Ribosomal protein S5 domain 2-like"/>
    <property type="match status" value="1"/>
</dbReference>
<evidence type="ECO:0000256" key="4">
    <source>
        <dbReference type="ARBA" id="ARBA00022741"/>
    </source>
</evidence>
<gene>
    <name evidence="11" type="ORF">SAMN04488541_100568</name>
</gene>
<dbReference type="Gene3D" id="3.30.70.890">
    <property type="entry name" value="GHMP kinase, C-terminal domain"/>
    <property type="match status" value="1"/>
</dbReference>
<name>A0A1I2CMD6_9BACT</name>
<dbReference type="PANTHER" id="PTHR43290:SF2">
    <property type="entry name" value="MEVALONATE KINASE"/>
    <property type="match status" value="1"/>
</dbReference>
<comment type="pathway">
    <text evidence="9">Isoprenoid biosynthesis; isopentenyl diphosphate biosynthesis via mevalonate pathway; isopentenyl diphosphate from (R)-mevalonate: step 1/3.</text>
</comment>
<dbReference type="InterPro" id="IPR001174">
    <property type="entry name" value="HddA/FKP"/>
</dbReference>
<reference evidence="11 12" key="1">
    <citation type="submission" date="2016-10" db="EMBL/GenBank/DDBJ databases">
        <authorList>
            <person name="de Groot N.N."/>
        </authorList>
    </citation>
    <scope>NUCLEOTIDE SEQUENCE [LARGE SCALE GENOMIC DNA]</scope>
    <source>
        <strain>GEY</strain>
        <strain evidence="12">DSM 9560</strain>
    </source>
</reference>
<dbReference type="GO" id="GO:0004496">
    <property type="term" value="F:mevalonate kinase activity"/>
    <property type="evidence" value="ECO:0007669"/>
    <property type="project" value="InterPro"/>
</dbReference>
<evidence type="ECO:0000256" key="9">
    <source>
        <dbReference type="ARBA" id="ARBA00029438"/>
    </source>
</evidence>
<dbReference type="InterPro" id="IPR006204">
    <property type="entry name" value="GHMP_kinase_N_dom"/>
</dbReference>
<feature type="domain" description="GHMP kinase N-terminal" evidence="10">
    <location>
        <begin position="89"/>
        <end position="159"/>
    </location>
</feature>
<keyword evidence="7" id="KW-0460">Magnesium</keyword>
<dbReference type="GO" id="GO:0019287">
    <property type="term" value="P:isopentenyl diphosphate biosynthetic process, mevalonate pathway"/>
    <property type="evidence" value="ECO:0007669"/>
    <property type="project" value="TreeGrafter"/>
</dbReference>
<dbReference type="InterPro" id="IPR014721">
    <property type="entry name" value="Ribsml_uS5_D2-typ_fold_subgr"/>
</dbReference>
<dbReference type="STRING" id="1003.SAMN04488541_100568"/>
<dbReference type="Proteomes" id="UP000199513">
    <property type="component" value="Unassembled WGS sequence"/>
</dbReference>
<dbReference type="AlphaFoldDB" id="A0A1I2CMD6"/>
<evidence type="ECO:0000313" key="12">
    <source>
        <dbReference type="Proteomes" id="UP000199513"/>
    </source>
</evidence>